<dbReference type="GO" id="GO:0050660">
    <property type="term" value="F:flavin adenine dinucleotide binding"/>
    <property type="evidence" value="ECO:0007669"/>
    <property type="project" value="InterPro"/>
</dbReference>
<comment type="function">
    <text evidence="2 12">Catalyzes the synthesis of 5,6-dihydrouridine (D), a modified base found in the D-loop of most tRNAs, via the reduction of the C5-C6 double bond in target uridines.</text>
</comment>
<feature type="region of interest" description="Disordered" evidence="15">
    <location>
        <begin position="1"/>
        <end position="38"/>
    </location>
</feature>
<keyword evidence="8" id="KW-0694">RNA-binding</keyword>
<evidence type="ECO:0000256" key="9">
    <source>
        <dbReference type="ARBA" id="ARBA00023002"/>
    </source>
</evidence>
<dbReference type="InterPro" id="IPR004652">
    <property type="entry name" value="DusB-like"/>
</dbReference>
<dbReference type="Gene3D" id="3.20.20.70">
    <property type="entry name" value="Aldolase class I"/>
    <property type="match status" value="1"/>
</dbReference>
<keyword evidence="7" id="KW-0521">NADP</keyword>
<evidence type="ECO:0000256" key="15">
    <source>
        <dbReference type="SAM" id="MobiDB-lite"/>
    </source>
</evidence>
<evidence type="ECO:0000256" key="4">
    <source>
        <dbReference type="ARBA" id="ARBA00022630"/>
    </source>
</evidence>
<reference evidence="17 18" key="1">
    <citation type="journal article" date="2016" name="Int. J. Syst. Evol. Microbiol.">
        <title>Pyruvatibacter mobilis gen. nov., sp. nov., a marine bacterium from the culture broth of Picochlorum sp. 122.</title>
        <authorList>
            <person name="Wang G."/>
            <person name="Tang M."/>
            <person name="Wu H."/>
            <person name="Dai S."/>
            <person name="Li T."/>
            <person name="Chen C."/>
            <person name="He H."/>
            <person name="Fan J."/>
            <person name="Xiang W."/>
            <person name="Li X."/>
        </authorList>
    </citation>
    <scope>NUCLEOTIDE SEQUENCE [LARGE SCALE GENOMIC DNA]</scope>
    <source>
        <strain evidence="17 18">GYP-11</strain>
    </source>
</reference>
<evidence type="ECO:0000256" key="12">
    <source>
        <dbReference type="PIRNR" id="PIRNR006621"/>
    </source>
</evidence>
<dbReference type="InterPro" id="IPR018517">
    <property type="entry name" value="tRNA_hU_synthase_CS"/>
</dbReference>
<dbReference type="EMBL" id="WXYQ01000006">
    <property type="protein sequence ID" value="NBG96108.1"/>
    <property type="molecule type" value="Genomic_DNA"/>
</dbReference>
<keyword evidence="5 12" id="KW-0288">FMN</keyword>
<evidence type="ECO:0000313" key="18">
    <source>
        <dbReference type="Proteomes" id="UP000470384"/>
    </source>
</evidence>
<dbReference type="NCBIfam" id="TIGR00737">
    <property type="entry name" value="nifR3_yhdG"/>
    <property type="match status" value="1"/>
</dbReference>
<dbReference type="InterPro" id="IPR013785">
    <property type="entry name" value="Aldolase_TIM"/>
</dbReference>
<feature type="binding site" evidence="14">
    <location>
        <position position="208"/>
    </location>
    <ligand>
        <name>FMN</name>
        <dbReference type="ChEBI" id="CHEBI:58210"/>
    </ligand>
</feature>
<feature type="domain" description="DUS-like FMN-binding" evidence="16">
    <location>
        <begin position="53"/>
        <end position="332"/>
    </location>
</feature>
<evidence type="ECO:0000256" key="3">
    <source>
        <dbReference type="ARBA" id="ARBA00022555"/>
    </source>
</evidence>
<name>A0A845QCS3_9HYPH</name>
<dbReference type="Gene3D" id="1.10.1200.80">
    <property type="entry name" value="Putative flavin oxidoreducatase, domain 2"/>
    <property type="match status" value="1"/>
</dbReference>
<sequence length="375" mass="39692">MCTPTEQVAGGAPSPSTAADDTAPADGAGGQVRRDPVCISRGGTDIHVEPVFLAPMSGITDLPFRRAVRAQGGGLVVSEMIASEDLVREKEDVVLRARREAAEEPMAVQLAGRETRWMGEAARIAQASGARIIDINMGCPAKKVVGGLSGSALMRDLDHAIDLVKATLDAVDVPVTLKMRTGWDMDSRNAPELAARAEEEGVALVTVHGRTRNQFYTGTADWAFVREVKAAVSVPLIVNGDICTIADAEDALGQSGADGVMVGRGAQGTPWRLAQIAASLAGRPVPEDPDTEQRLEIVRRHYADTLEHYGEALGVRCARKHLAWYVEDLEQHLGVSLRAAKASLCRMSDPAEVLSALTAIFTAVGDQAAAEESAA</sequence>
<evidence type="ECO:0000256" key="11">
    <source>
        <dbReference type="ARBA" id="ARBA00048802"/>
    </source>
</evidence>
<comment type="cofactor">
    <cofactor evidence="1 12 14">
        <name>FMN</name>
        <dbReference type="ChEBI" id="CHEBI:58210"/>
    </cofactor>
</comment>
<dbReference type="AlphaFoldDB" id="A0A845QCS3"/>
<evidence type="ECO:0000256" key="5">
    <source>
        <dbReference type="ARBA" id="ARBA00022643"/>
    </source>
</evidence>
<dbReference type="InterPro" id="IPR035587">
    <property type="entry name" value="DUS-like_FMN-bd"/>
</dbReference>
<dbReference type="Pfam" id="PF01207">
    <property type="entry name" value="Dus"/>
    <property type="match status" value="1"/>
</dbReference>
<evidence type="ECO:0000256" key="2">
    <source>
        <dbReference type="ARBA" id="ARBA00002790"/>
    </source>
</evidence>
<gene>
    <name evidence="17" type="primary">dusB</name>
    <name evidence="17" type="ORF">GTQ45_10230</name>
</gene>
<organism evidence="17 18">
    <name type="scientific">Pyruvatibacter mobilis</name>
    <dbReference type="NCBI Taxonomy" id="1712261"/>
    <lineage>
        <taxon>Bacteria</taxon>
        <taxon>Pseudomonadati</taxon>
        <taxon>Pseudomonadota</taxon>
        <taxon>Alphaproteobacteria</taxon>
        <taxon>Hyphomicrobiales</taxon>
        <taxon>Parvibaculaceae</taxon>
        <taxon>Pyruvatibacter</taxon>
    </lineage>
</organism>
<dbReference type="GO" id="GO:0000049">
    <property type="term" value="F:tRNA binding"/>
    <property type="evidence" value="ECO:0007669"/>
    <property type="project" value="UniProtKB-KW"/>
</dbReference>
<evidence type="ECO:0000256" key="7">
    <source>
        <dbReference type="ARBA" id="ARBA00022857"/>
    </source>
</evidence>
<evidence type="ECO:0000256" key="14">
    <source>
        <dbReference type="PIRSR" id="PIRSR006621-2"/>
    </source>
</evidence>
<dbReference type="OrthoDB" id="9764501at2"/>
<protein>
    <recommendedName>
        <fullName evidence="12">tRNA-dihydrouridine synthase</fullName>
        <ecNumber evidence="12">1.3.1.-</ecNumber>
    </recommendedName>
</protein>
<feature type="active site" description="Proton donor" evidence="13">
    <location>
        <position position="139"/>
    </location>
</feature>
<keyword evidence="9 12" id="KW-0560">Oxidoreductase</keyword>
<evidence type="ECO:0000256" key="13">
    <source>
        <dbReference type="PIRSR" id="PIRSR006621-1"/>
    </source>
</evidence>
<comment type="catalytic activity">
    <reaction evidence="10">
        <text>a 5,6-dihydrouridine in tRNA + NADP(+) = a uridine in tRNA + NADPH + H(+)</text>
        <dbReference type="Rhea" id="RHEA:23624"/>
        <dbReference type="Rhea" id="RHEA-COMP:13339"/>
        <dbReference type="Rhea" id="RHEA-COMP:13887"/>
        <dbReference type="ChEBI" id="CHEBI:15378"/>
        <dbReference type="ChEBI" id="CHEBI:57783"/>
        <dbReference type="ChEBI" id="CHEBI:58349"/>
        <dbReference type="ChEBI" id="CHEBI:65315"/>
        <dbReference type="ChEBI" id="CHEBI:74443"/>
    </reaction>
</comment>
<evidence type="ECO:0000259" key="16">
    <source>
        <dbReference type="Pfam" id="PF01207"/>
    </source>
</evidence>
<dbReference type="PANTHER" id="PTHR45846">
    <property type="entry name" value="TRNA-DIHYDROURIDINE(47) SYNTHASE [NAD(P)(+)]-LIKE"/>
    <property type="match status" value="1"/>
</dbReference>
<dbReference type="InterPro" id="IPR001269">
    <property type="entry name" value="DUS_fam"/>
</dbReference>
<dbReference type="PANTHER" id="PTHR45846:SF1">
    <property type="entry name" value="TRNA-DIHYDROURIDINE(47) SYNTHASE [NAD(P)(+)]-LIKE"/>
    <property type="match status" value="1"/>
</dbReference>
<keyword evidence="14" id="KW-0547">Nucleotide-binding</keyword>
<dbReference type="PROSITE" id="PS01136">
    <property type="entry name" value="UPF0034"/>
    <property type="match status" value="1"/>
</dbReference>
<keyword evidence="4 12" id="KW-0285">Flavoprotein</keyword>
<feature type="binding site" evidence="14">
    <location>
        <begin position="263"/>
        <end position="264"/>
    </location>
    <ligand>
        <name>FMN</name>
        <dbReference type="ChEBI" id="CHEBI:58210"/>
    </ligand>
</feature>
<dbReference type="EC" id="1.3.1.-" evidence="12"/>
<evidence type="ECO:0000313" key="17">
    <source>
        <dbReference type="EMBL" id="NBG96108.1"/>
    </source>
</evidence>
<dbReference type="PIRSF" id="PIRSF006621">
    <property type="entry name" value="Dus"/>
    <property type="match status" value="1"/>
</dbReference>
<evidence type="ECO:0000256" key="10">
    <source>
        <dbReference type="ARBA" id="ARBA00048205"/>
    </source>
</evidence>
<comment type="catalytic activity">
    <reaction evidence="11">
        <text>a 5,6-dihydrouridine in tRNA + NAD(+) = a uridine in tRNA + NADH + H(+)</text>
        <dbReference type="Rhea" id="RHEA:54452"/>
        <dbReference type="Rhea" id="RHEA-COMP:13339"/>
        <dbReference type="Rhea" id="RHEA-COMP:13887"/>
        <dbReference type="ChEBI" id="CHEBI:15378"/>
        <dbReference type="ChEBI" id="CHEBI:57540"/>
        <dbReference type="ChEBI" id="CHEBI:57945"/>
        <dbReference type="ChEBI" id="CHEBI:65315"/>
        <dbReference type="ChEBI" id="CHEBI:74443"/>
    </reaction>
</comment>
<feature type="binding site" evidence="14">
    <location>
        <position position="109"/>
    </location>
    <ligand>
        <name>FMN</name>
        <dbReference type="ChEBI" id="CHEBI:58210"/>
    </ligand>
</feature>
<comment type="caution">
    <text evidence="17">The sequence shown here is derived from an EMBL/GenBank/DDBJ whole genome shotgun (WGS) entry which is preliminary data.</text>
</comment>
<dbReference type="Proteomes" id="UP000470384">
    <property type="component" value="Unassembled WGS sequence"/>
</dbReference>
<evidence type="ECO:0000256" key="8">
    <source>
        <dbReference type="ARBA" id="ARBA00022884"/>
    </source>
</evidence>
<comment type="similarity">
    <text evidence="12">Belongs to the dus family.</text>
</comment>
<keyword evidence="6 12" id="KW-0819">tRNA processing</keyword>
<feature type="compositionally biased region" description="Low complexity" evidence="15">
    <location>
        <begin position="12"/>
        <end position="26"/>
    </location>
</feature>
<proteinExistence type="inferred from homology"/>
<keyword evidence="3" id="KW-0820">tRNA-binding</keyword>
<dbReference type="SUPFAM" id="SSF51395">
    <property type="entry name" value="FMN-linked oxidoreductases"/>
    <property type="match status" value="1"/>
</dbReference>
<evidence type="ECO:0000256" key="6">
    <source>
        <dbReference type="ARBA" id="ARBA00022694"/>
    </source>
</evidence>
<feature type="binding site" evidence="14">
    <location>
        <position position="178"/>
    </location>
    <ligand>
        <name>FMN</name>
        <dbReference type="ChEBI" id="CHEBI:58210"/>
    </ligand>
</feature>
<dbReference type="InterPro" id="IPR024036">
    <property type="entry name" value="tRNA-dHydroUridine_Synthase_C"/>
</dbReference>
<keyword evidence="18" id="KW-1185">Reference proteome</keyword>
<dbReference type="GO" id="GO:0017150">
    <property type="term" value="F:tRNA dihydrouridine synthase activity"/>
    <property type="evidence" value="ECO:0007669"/>
    <property type="project" value="InterPro"/>
</dbReference>
<dbReference type="CDD" id="cd02801">
    <property type="entry name" value="DUS_like_FMN"/>
    <property type="match status" value="1"/>
</dbReference>
<evidence type="ECO:0000256" key="1">
    <source>
        <dbReference type="ARBA" id="ARBA00001917"/>
    </source>
</evidence>
<accession>A0A845QCS3</accession>